<dbReference type="EMBL" id="QOIL01000001">
    <property type="protein sequence ID" value="RCG32901.1"/>
    <property type="molecule type" value="Genomic_DNA"/>
</dbReference>
<evidence type="ECO:0000256" key="3">
    <source>
        <dbReference type="ARBA" id="ARBA00022729"/>
    </source>
</evidence>
<protein>
    <recommendedName>
        <fullName evidence="10">DNRLRE domain-containing protein</fullName>
    </recommendedName>
</protein>
<organism evidence="8 9">
    <name type="scientific">Sphaerisporangium album</name>
    <dbReference type="NCBI Taxonomy" id="509200"/>
    <lineage>
        <taxon>Bacteria</taxon>
        <taxon>Bacillati</taxon>
        <taxon>Actinomycetota</taxon>
        <taxon>Actinomycetes</taxon>
        <taxon>Streptosporangiales</taxon>
        <taxon>Streptosporangiaceae</taxon>
        <taxon>Sphaerisporangium</taxon>
    </lineage>
</organism>
<evidence type="ECO:0000259" key="7">
    <source>
        <dbReference type="Pfam" id="PF24517"/>
    </source>
</evidence>
<comment type="subcellular location">
    <subcellularLocation>
        <location evidence="1">Secreted</location>
    </subcellularLocation>
</comment>
<dbReference type="InterPro" id="IPR029476">
    <property type="entry name" value="DNase_NucA_NucB"/>
</dbReference>
<dbReference type="Gene3D" id="2.60.40.1220">
    <property type="match status" value="2"/>
</dbReference>
<dbReference type="InterPro" id="IPR055372">
    <property type="entry name" value="CBM96"/>
</dbReference>
<proteinExistence type="predicted"/>
<evidence type="ECO:0000256" key="4">
    <source>
        <dbReference type="SAM" id="MobiDB-lite"/>
    </source>
</evidence>
<dbReference type="Pfam" id="PF13205">
    <property type="entry name" value="Big_5"/>
    <property type="match status" value="2"/>
</dbReference>
<dbReference type="Proteomes" id="UP000253094">
    <property type="component" value="Unassembled WGS sequence"/>
</dbReference>
<name>A0A367FRK2_9ACTN</name>
<evidence type="ECO:0000313" key="8">
    <source>
        <dbReference type="EMBL" id="RCG32901.1"/>
    </source>
</evidence>
<accession>A0A367FRK2</accession>
<dbReference type="Gene3D" id="2.60.120.260">
    <property type="entry name" value="Galactose-binding domain-like"/>
    <property type="match status" value="1"/>
</dbReference>
<evidence type="ECO:0000256" key="1">
    <source>
        <dbReference type="ARBA" id="ARBA00004613"/>
    </source>
</evidence>
<feature type="domain" description="Deoxyribonuclease NucA/NucB" evidence="6">
    <location>
        <begin position="1328"/>
        <end position="1398"/>
    </location>
</feature>
<dbReference type="InterPro" id="IPR032812">
    <property type="entry name" value="SbsA_Ig"/>
</dbReference>
<evidence type="ECO:0000259" key="5">
    <source>
        <dbReference type="Pfam" id="PF13205"/>
    </source>
</evidence>
<dbReference type="Pfam" id="PF24517">
    <property type="entry name" value="CBM96"/>
    <property type="match status" value="1"/>
</dbReference>
<feature type="domain" description="Carbohydrate-binding module family 96" evidence="7">
    <location>
        <begin position="285"/>
        <end position="358"/>
    </location>
</feature>
<dbReference type="NCBIfam" id="NF033679">
    <property type="entry name" value="DNRLRE_dom"/>
    <property type="match status" value="1"/>
</dbReference>
<feature type="domain" description="SbsA Ig-like" evidence="5">
    <location>
        <begin position="632"/>
        <end position="728"/>
    </location>
</feature>
<keyword evidence="2" id="KW-0964">Secreted</keyword>
<dbReference type="Pfam" id="PF14040">
    <property type="entry name" value="DNase_NucA_NucB"/>
    <property type="match status" value="1"/>
</dbReference>
<feature type="region of interest" description="Disordered" evidence="4">
    <location>
        <begin position="885"/>
        <end position="913"/>
    </location>
</feature>
<feature type="region of interest" description="Disordered" evidence="4">
    <location>
        <begin position="613"/>
        <end position="634"/>
    </location>
</feature>
<feature type="domain" description="SbsA Ig-like" evidence="5">
    <location>
        <begin position="517"/>
        <end position="615"/>
    </location>
</feature>
<reference evidence="8 9" key="1">
    <citation type="submission" date="2018-06" db="EMBL/GenBank/DDBJ databases">
        <title>Sphaerisporangium craniellae sp. nov., isolated from a marine sponge in the South China Sea.</title>
        <authorList>
            <person name="Li L."/>
        </authorList>
    </citation>
    <scope>NUCLEOTIDE SEQUENCE [LARGE SCALE GENOMIC DNA]</scope>
    <source>
        <strain evidence="8 9">CCTCC AA 208026</strain>
    </source>
</reference>
<evidence type="ECO:0000256" key="2">
    <source>
        <dbReference type="ARBA" id="ARBA00022525"/>
    </source>
</evidence>
<comment type="caution">
    <text evidence="8">The sequence shown here is derived from an EMBL/GenBank/DDBJ whole genome shotgun (WGS) entry which is preliminary data.</text>
</comment>
<evidence type="ECO:0008006" key="10">
    <source>
        <dbReference type="Google" id="ProtNLM"/>
    </source>
</evidence>
<keyword evidence="3" id="KW-0732">Signal</keyword>
<evidence type="ECO:0000313" key="9">
    <source>
        <dbReference type="Proteomes" id="UP000253094"/>
    </source>
</evidence>
<sequence>MDKGVEAAKAEARRTGRRVEIPSKFTEHAKVWASEDGTHLQTEISLSPIQTKNRRGGWDPIDTALVAKDGAWVPKTVRTPLKLSVGGTKTLVTADGEHGTVTTGLNGKLPRPTISGNTAVYRDAISPGVDLSVSALADGYVQRVVIRERPSGPVSVKLPFTLPAGMDFGAAPGGAPQLHGKDGKPAASPVHMIAEDALVEQSPELGHTGTVKAKVVRDDGRQALVVEPDAGFLASRDTAYPVTVSISSIWYGAGVPVDTLVSSVQYPAGAPAANWLRAGTSSNASEIWHSYLKFNISKELRYSTILNADLRMWNYQSHQCGLNVGAIYARRVTSDWSPATITWGGRPAATSTGQETNTAAYGTANCSPSSGLYGTGELYYSVEPIVRSWLSGSAPNYGFQLRAANEGTGPNWRQFRSAEYTGSDGIAPVLYIEYQLSERVRVAFTSDTQPASFPTYQQAVAMQEVLPATPEHTAITTAQLDALADQRYTRSDTSMDQLLPLEGETDAPPLDPDIGDGTLPIVTGTAPADGATGVHVGTAVTVTFSETVRGAVVTVTDPDGGVVAGAADEPEYGGTTLTFTPAEPLRTGVAYTATVGGGIDLWDNVMTPHSWSFTTSTTSDPPPTPTPTPTVDTTPPAVVATSPQANATGVPADTVVTVTFSEPVTGVRIAVANGQGASVAGTVATNGSTAAFTPSAPLTGGVTYTVTVSAAADAAGNVQTPHTWTFTTVPAAAQPVNPNPYFETEIDPWYSYYLEDELTRSTTRAHEGIASARFVPLEGTWGAAAEEVEVSPGTAYHLSGWFYPVATSVEGFEFGIEWYDESYDYLGYAPFAIQQNLGVWQRVSAAVSAPTTAVHAVIYVSGAATIHFDEVTLVPAAGLAATRAGAGTNKTRAHGPSSLRSPDGRGRAKPTARTARSAAAAASGFDYKHITLEQCTAARRNGGTPYASFGWSVVNRYSSCWSKFIGVGEYVKQGDNYRPQVEDGYVVEATTVYHTYLGTADGSAVVDGSGVTPQTVSLFTRLGNIVAYDDDDVIPAADLDDYRIGLVISSDGESGSTCRLTPATLAEMRAKGWQQYAENIWTFRDTIAKFKADGDDTFRFVSDSLDGDRVNTCTMRPRLYNTLNEWDEFGDEVDDETWDEAAIPLWNTGCFDDLGLDAGKVVGTARVCGGSRHYFAPTVRCDELTFGKLDSTDSASGGRVAAASDSTYGVHTGACVFREATPVFEMSKSKAAAAGKPMDQVIDHIATALDPLRNKDTWPYLLDAAGNRQKKTIPGNADKPRGTVEGLPLKRTTDKAWRDENRKVFSWERRIDGILTKGECDRYYWEMNPQHRGTQHYTDAGLECDEFPFASTQQGAWKAAGHYSVRPVLALHNNKHGLYWLRIFYSRNRVGNNNEFLVRTMS</sequence>
<keyword evidence="9" id="KW-1185">Reference proteome</keyword>
<gene>
    <name evidence="8" type="ORF">DQ384_00070</name>
</gene>
<evidence type="ECO:0000259" key="6">
    <source>
        <dbReference type="Pfam" id="PF14040"/>
    </source>
</evidence>
<dbReference type="InterPro" id="IPR014755">
    <property type="entry name" value="Cu-Rt/internalin_Ig-like"/>
</dbReference>
<dbReference type="GO" id="GO:0005576">
    <property type="term" value="C:extracellular region"/>
    <property type="evidence" value="ECO:0007669"/>
    <property type="project" value="UniProtKB-SubCell"/>
</dbReference>